<accession>A0A345DBZ3</accession>
<dbReference type="EMBL" id="CP031124">
    <property type="protein sequence ID" value="AXF85881.1"/>
    <property type="molecule type" value="Genomic_DNA"/>
</dbReference>
<dbReference type="AlphaFoldDB" id="A0A345DBZ3"/>
<sequence>MKKTMHNNFYILFMFAHSQIALKLHSLFTYIQNPMLNSIIQYTINRAVWNGVELTE</sequence>
<dbReference type="KEGG" id="hyf:DTO96_101621"/>
<gene>
    <name evidence="1" type="ORF">DTO96_101621</name>
</gene>
<name>A0A345DBZ3_9BURK</name>
<evidence type="ECO:0000313" key="1">
    <source>
        <dbReference type="EMBL" id="AXF85881.1"/>
    </source>
</evidence>
<reference evidence="2" key="1">
    <citation type="submission" date="2018-07" db="EMBL/GenBank/DDBJ databases">
        <authorList>
            <person name="Kim H."/>
        </authorList>
    </citation>
    <scope>NUCLEOTIDE SEQUENCE [LARGE SCALE GENOMIC DNA]</scope>
    <source>
        <strain evidence="2">F02</strain>
    </source>
</reference>
<organism evidence="1 2">
    <name type="scientific">Ephemeroptericola cinctiostellae</name>
    <dbReference type="NCBI Taxonomy" id="2268024"/>
    <lineage>
        <taxon>Bacteria</taxon>
        <taxon>Pseudomonadati</taxon>
        <taxon>Pseudomonadota</taxon>
        <taxon>Betaproteobacteria</taxon>
        <taxon>Burkholderiales</taxon>
        <taxon>Burkholderiaceae</taxon>
        <taxon>Ephemeroptericola</taxon>
    </lineage>
</organism>
<proteinExistence type="predicted"/>
<protein>
    <submittedName>
        <fullName evidence="1">Uncharacterized protein</fullName>
    </submittedName>
</protein>
<keyword evidence="2" id="KW-1185">Reference proteome</keyword>
<evidence type="ECO:0000313" key="2">
    <source>
        <dbReference type="Proteomes" id="UP000252182"/>
    </source>
</evidence>
<dbReference type="Proteomes" id="UP000252182">
    <property type="component" value="Chromosome"/>
</dbReference>